<dbReference type="GO" id="GO:0016853">
    <property type="term" value="F:isomerase activity"/>
    <property type="evidence" value="ECO:0007669"/>
    <property type="project" value="UniProtKB-KW"/>
</dbReference>
<feature type="chain" id="PRO_5047463862" evidence="1">
    <location>
        <begin position="26"/>
        <end position="189"/>
    </location>
</feature>
<name>A0ABW7H121_9BURK</name>
<evidence type="ECO:0000313" key="3">
    <source>
        <dbReference type="EMBL" id="MFG6467931.1"/>
    </source>
</evidence>
<protein>
    <submittedName>
        <fullName evidence="3">Chalcone isomerase family protein</fullName>
    </submittedName>
</protein>
<feature type="signal peptide" evidence="1">
    <location>
        <begin position="1"/>
        <end position="25"/>
    </location>
</feature>
<accession>A0ABW7H121</accession>
<proteinExistence type="predicted"/>
<dbReference type="Proteomes" id="UP001606303">
    <property type="component" value="Unassembled WGS sequence"/>
</dbReference>
<evidence type="ECO:0000256" key="1">
    <source>
        <dbReference type="SAM" id="SignalP"/>
    </source>
</evidence>
<dbReference type="EMBL" id="JBIGIB010000004">
    <property type="protein sequence ID" value="MFG6467931.1"/>
    <property type="molecule type" value="Genomic_DNA"/>
</dbReference>
<dbReference type="Pfam" id="PF16036">
    <property type="entry name" value="Chalcone_3"/>
    <property type="match status" value="1"/>
</dbReference>
<dbReference type="InterPro" id="IPR016087">
    <property type="entry name" value="Chalcone_isomerase"/>
</dbReference>
<sequence>MQRRTALAALPALGLAAAAGPWARAQSPTQNPAQSAPELAGLTLRGQGRFRYFGLAIYDARLWSAEPVDPARWAERPLTLELQYARSLVGREIAKRSLVEMRRQATLSDAQAQAWLQAMEAAFPDVKAGDRLTGQHEPGVGAQFLFNGQPRQRVADAQFARLFFGIWLSPQTSEPALRAQLLGSRDGQS</sequence>
<keyword evidence="3" id="KW-0413">Isomerase</keyword>
<keyword evidence="1" id="KW-0732">Signal</keyword>
<evidence type="ECO:0000313" key="4">
    <source>
        <dbReference type="Proteomes" id="UP001606303"/>
    </source>
</evidence>
<dbReference type="RefSeq" id="WP_394385804.1">
    <property type="nucleotide sequence ID" value="NZ_JBIGIB010000004.1"/>
</dbReference>
<keyword evidence="4" id="KW-1185">Reference proteome</keyword>
<organism evidence="3 4">
    <name type="scientific">Pelomonas baiyunensis</name>
    <dbReference type="NCBI Taxonomy" id="3299026"/>
    <lineage>
        <taxon>Bacteria</taxon>
        <taxon>Pseudomonadati</taxon>
        <taxon>Pseudomonadota</taxon>
        <taxon>Betaproteobacteria</taxon>
        <taxon>Burkholderiales</taxon>
        <taxon>Sphaerotilaceae</taxon>
        <taxon>Roseateles</taxon>
    </lineage>
</organism>
<comment type="caution">
    <text evidence="3">The sequence shown here is derived from an EMBL/GenBank/DDBJ whole genome shotgun (WGS) entry which is preliminary data.</text>
</comment>
<reference evidence="3 4" key="1">
    <citation type="submission" date="2024-08" db="EMBL/GenBank/DDBJ databases">
        <authorList>
            <person name="Lu H."/>
        </authorList>
    </citation>
    <scope>NUCLEOTIDE SEQUENCE [LARGE SCALE GENOMIC DNA]</scope>
    <source>
        <strain evidence="3 4">BYS87W</strain>
    </source>
</reference>
<gene>
    <name evidence="3" type="ORF">ACG01O_15000</name>
</gene>
<feature type="domain" description="Chalcone isomerase" evidence="2">
    <location>
        <begin position="40"/>
        <end position="183"/>
    </location>
</feature>
<evidence type="ECO:0000259" key="2">
    <source>
        <dbReference type="Pfam" id="PF16036"/>
    </source>
</evidence>